<protein>
    <submittedName>
        <fullName evidence="1">Uncharacterized protein</fullName>
    </submittedName>
</protein>
<dbReference type="AlphaFoldDB" id="A0A5Q2TNY8"/>
<sequence length="123" mass="14436">MRFSEIVKSINHATENLDLVTSRRYIEENLELLKEKRHLLNHNAREILSFMIKRQEAGYRNLDKKELASIRTVNLYAEQFDVRGIKLIIKEKPYLFFEKEAINFLTDDAKVILTGIGVVKKEA</sequence>
<reference evidence="1 2" key="1">
    <citation type="submission" date="2019-11" db="EMBL/GenBank/DDBJ databases">
        <title>Gracilibacillus salitolerans sp. nov., a moderate halophile isolated from a saline soil in northwest China.</title>
        <authorList>
            <person name="Gan L."/>
        </authorList>
    </citation>
    <scope>NUCLEOTIDE SEQUENCE [LARGE SCALE GENOMIC DNA]</scope>
    <source>
        <strain evidence="1 2">SCU50</strain>
    </source>
</reference>
<dbReference type="RefSeq" id="WP_153792097.1">
    <property type="nucleotide sequence ID" value="NZ_CP045915.1"/>
</dbReference>
<gene>
    <name evidence="1" type="ORF">GI584_18110</name>
</gene>
<evidence type="ECO:0000313" key="1">
    <source>
        <dbReference type="EMBL" id="QGH35851.1"/>
    </source>
</evidence>
<evidence type="ECO:0000313" key="2">
    <source>
        <dbReference type="Proteomes" id="UP000339690"/>
    </source>
</evidence>
<organism evidence="1 2">
    <name type="scientific">Gracilibacillus salitolerans</name>
    <dbReference type="NCBI Taxonomy" id="2663022"/>
    <lineage>
        <taxon>Bacteria</taxon>
        <taxon>Bacillati</taxon>
        <taxon>Bacillota</taxon>
        <taxon>Bacilli</taxon>
        <taxon>Bacillales</taxon>
        <taxon>Bacillaceae</taxon>
        <taxon>Gracilibacillus</taxon>
    </lineage>
</organism>
<keyword evidence="2" id="KW-1185">Reference proteome</keyword>
<dbReference type="KEGG" id="grc:GI584_18110"/>
<accession>A0A5Q2TNY8</accession>
<dbReference type="EMBL" id="CP045915">
    <property type="protein sequence ID" value="QGH35851.1"/>
    <property type="molecule type" value="Genomic_DNA"/>
</dbReference>
<name>A0A5Q2TNY8_9BACI</name>
<proteinExistence type="predicted"/>
<dbReference type="Proteomes" id="UP000339690">
    <property type="component" value="Chromosome"/>
</dbReference>